<dbReference type="RefSeq" id="WP_165895045.1">
    <property type="nucleotide sequence ID" value="NZ_SMAB01000017.1"/>
</dbReference>
<accession>A0A4R3KBF1</accession>
<keyword evidence="2" id="KW-1185">Reference proteome</keyword>
<evidence type="ECO:0000313" key="1">
    <source>
        <dbReference type="EMBL" id="TCS80387.1"/>
    </source>
</evidence>
<proteinExistence type="predicted"/>
<sequence length="55" mass="6568">MIKWYNEKKRIEVAEIDEMTGEYLIDAVIPEDRFNGKKHIKVKPPKNLKNRNGIR</sequence>
<gene>
    <name evidence="1" type="ORF">EDD72_11754</name>
</gene>
<organism evidence="1 2">
    <name type="scientific">Tepidibacillus fermentans</name>
    <dbReference type="NCBI Taxonomy" id="1281767"/>
    <lineage>
        <taxon>Bacteria</taxon>
        <taxon>Bacillati</taxon>
        <taxon>Bacillota</taxon>
        <taxon>Bacilli</taxon>
        <taxon>Bacillales</taxon>
        <taxon>Bacillaceae</taxon>
        <taxon>Tepidibacillus</taxon>
    </lineage>
</organism>
<dbReference type="AlphaFoldDB" id="A0A4R3KBF1"/>
<dbReference type="Proteomes" id="UP000295788">
    <property type="component" value="Unassembled WGS sequence"/>
</dbReference>
<reference evidence="1 2" key="1">
    <citation type="submission" date="2019-03" db="EMBL/GenBank/DDBJ databases">
        <title>Genomic Encyclopedia of Type Strains, Phase IV (KMG-IV): sequencing the most valuable type-strain genomes for metagenomic binning, comparative biology and taxonomic classification.</title>
        <authorList>
            <person name="Goeker M."/>
        </authorList>
    </citation>
    <scope>NUCLEOTIDE SEQUENCE [LARGE SCALE GENOMIC DNA]</scope>
    <source>
        <strain evidence="1 2">DSM 23802</strain>
    </source>
</reference>
<protein>
    <submittedName>
        <fullName evidence="1">Uncharacterized protein</fullName>
    </submittedName>
</protein>
<comment type="caution">
    <text evidence="1">The sequence shown here is derived from an EMBL/GenBank/DDBJ whole genome shotgun (WGS) entry which is preliminary data.</text>
</comment>
<dbReference type="EMBL" id="SMAB01000017">
    <property type="protein sequence ID" value="TCS80387.1"/>
    <property type="molecule type" value="Genomic_DNA"/>
</dbReference>
<evidence type="ECO:0000313" key="2">
    <source>
        <dbReference type="Proteomes" id="UP000295788"/>
    </source>
</evidence>
<name>A0A4R3KBF1_9BACI</name>